<keyword evidence="2" id="KW-1185">Reference proteome</keyword>
<accession>C9LFA3</accession>
<comment type="caution">
    <text evidence="1">The sequence shown here is derived from an EMBL/GenBank/DDBJ whole genome shotgun (WGS) entry which is preliminary data.</text>
</comment>
<reference evidence="1" key="1">
    <citation type="submission" date="2009-09" db="EMBL/GenBank/DDBJ databases">
        <authorList>
            <person name="Weinstock G."/>
            <person name="Sodergren E."/>
            <person name="Clifton S."/>
            <person name="Fulton L."/>
            <person name="Fulton B."/>
            <person name="Courtney L."/>
            <person name="Fronick C."/>
            <person name="Harrison M."/>
            <person name="Strong C."/>
            <person name="Farmer C."/>
            <person name="Delahaunty K."/>
            <person name="Markovic C."/>
            <person name="Hall O."/>
            <person name="Minx P."/>
            <person name="Tomlinson C."/>
            <person name="Mitreva M."/>
            <person name="Nelson J."/>
            <person name="Hou S."/>
            <person name="Wollam A."/>
            <person name="Pepin K.H."/>
            <person name="Johnson M."/>
            <person name="Bhonagiri V."/>
            <person name="Nash W.E."/>
            <person name="Warren W."/>
            <person name="Chinwalla A."/>
            <person name="Mardis E.R."/>
            <person name="Wilson R.K."/>
        </authorList>
    </citation>
    <scope>NUCLEOTIDE SEQUENCE [LARGE SCALE GENOMIC DNA]</scope>
    <source>
        <strain evidence="1">ATCC 51259</strain>
    </source>
</reference>
<protein>
    <submittedName>
        <fullName evidence="1">Uncharacterized protein</fullName>
    </submittedName>
</protein>
<organism evidence="1 2">
    <name type="scientific">Alloprevotella tannerae ATCC 51259</name>
    <dbReference type="NCBI Taxonomy" id="626522"/>
    <lineage>
        <taxon>Bacteria</taxon>
        <taxon>Pseudomonadati</taxon>
        <taxon>Bacteroidota</taxon>
        <taxon>Bacteroidia</taxon>
        <taxon>Bacteroidales</taxon>
        <taxon>Prevotellaceae</taxon>
        <taxon>Alloprevotella</taxon>
    </lineage>
</organism>
<dbReference type="HOGENOM" id="CLU_2992964_0_0_10"/>
<proteinExistence type="predicted"/>
<name>C9LFA3_9BACT</name>
<evidence type="ECO:0000313" key="1">
    <source>
        <dbReference type="EMBL" id="EEX72422.1"/>
    </source>
</evidence>
<gene>
    <name evidence="1" type="ORF">GCWU000325_00885</name>
</gene>
<dbReference type="EMBL" id="ACIJ02000016">
    <property type="protein sequence ID" value="EEX72422.1"/>
    <property type="molecule type" value="Genomic_DNA"/>
</dbReference>
<evidence type="ECO:0000313" key="2">
    <source>
        <dbReference type="Proteomes" id="UP000003460"/>
    </source>
</evidence>
<dbReference type="AlphaFoldDB" id="C9LFA3"/>
<sequence length="57" mass="6887">MPRSHQGREAMGGHTLFLRYEKKIAQVKHLRYRCLRRFHYQLIRGHCNLLPISKEIV</sequence>
<dbReference type="Proteomes" id="UP000003460">
    <property type="component" value="Unassembled WGS sequence"/>
</dbReference>